<feature type="transmembrane region" description="Helical" evidence="1">
    <location>
        <begin position="79"/>
        <end position="95"/>
    </location>
</feature>
<evidence type="ECO:0000313" key="3">
    <source>
        <dbReference type="Proteomes" id="UP000035268"/>
    </source>
</evidence>
<dbReference type="Proteomes" id="UP000035268">
    <property type="component" value="Chromosome"/>
</dbReference>
<dbReference type="AlphaFoldDB" id="A0A0G3EHI7"/>
<keyword evidence="3" id="KW-1185">Reference proteome</keyword>
<dbReference type="KEGG" id="vbl:L21SP4_01624"/>
<evidence type="ECO:0000256" key="1">
    <source>
        <dbReference type="SAM" id="Phobius"/>
    </source>
</evidence>
<sequence precursor="true">MNHLHRIGFGALIMYTVALFAVEKFTSFETVYHFMTDIKGPVPYYAINTSLSTFFLGAASLLFLFQWSATPRSGRRDRRALFALGQCYLFAFLALDDRLMAHEHFAWITGIHEIFWFGSAALAEAALVLLLADVAKWPRRAVHCFVGAVGAFGIMMLTDLFVPRMLLWRICFEDLAKLWAAALLFMFAWELTLERITLRRELKGEPDESS</sequence>
<proteinExistence type="predicted"/>
<reference evidence="3" key="1">
    <citation type="submission" date="2015-02" db="EMBL/GenBank/DDBJ databases">
        <title>Description and complete genome sequence of the first cultured representative of the subdivision 5 of the Verrucomicrobia phylum.</title>
        <authorList>
            <person name="Spring S."/>
            <person name="Bunk B."/>
            <person name="Sproer C."/>
            <person name="Klenk H.-P."/>
        </authorList>
    </citation>
    <scope>NUCLEOTIDE SEQUENCE [LARGE SCALE GENOMIC DNA]</scope>
    <source>
        <strain evidence="3">L21-Fru-AB</strain>
    </source>
</reference>
<name>A0A0G3EHI7_9BACT</name>
<dbReference type="OrthoDB" id="7857417at2"/>
<evidence type="ECO:0000313" key="2">
    <source>
        <dbReference type="EMBL" id="AKJ64867.1"/>
    </source>
</evidence>
<keyword evidence="1" id="KW-0472">Membrane</keyword>
<gene>
    <name evidence="2" type="ORF">L21SP4_01624</name>
</gene>
<accession>A0A0G3EHI7</accession>
<protein>
    <recommendedName>
        <fullName evidence="4">DUF998 domain-containing protein</fullName>
    </recommendedName>
</protein>
<dbReference type="STRING" id="1307763.L21SP4_01624"/>
<feature type="transmembrane region" description="Helical" evidence="1">
    <location>
        <begin position="45"/>
        <end position="67"/>
    </location>
</feature>
<keyword evidence="1" id="KW-0812">Transmembrane</keyword>
<feature type="transmembrane region" description="Helical" evidence="1">
    <location>
        <begin position="115"/>
        <end position="132"/>
    </location>
</feature>
<reference evidence="2 3" key="2">
    <citation type="journal article" date="2016" name="ISME J.">
        <title>Characterization of the first cultured representative of Verrucomicrobia subdivision 5 indicates the proposal of a novel phylum.</title>
        <authorList>
            <person name="Spring S."/>
            <person name="Bunk B."/>
            <person name="Sproer C."/>
            <person name="Schumann P."/>
            <person name="Rohde M."/>
            <person name="Tindall B.J."/>
            <person name="Klenk H.P."/>
        </authorList>
    </citation>
    <scope>NUCLEOTIDE SEQUENCE [LARGE SCALE GENOMIC DNA]</scope>
    <source>
        <strain evidence="2 3">L21-Fru-AB</strain>
    </source>
</reference>
<feature type="transmembrane region" description="Helical" evidence="1">
    <location>
        <begin position="144"/>
        <end position="163"/>
    </location>
</feature>
<feature type="transmembrane region" description="Helical" evidence="1">
    <location>
        <begin position="7"/>
        <end position="25"/>
    </location>
</feature>
<dbReference type="RefSeq" id="WP_144413803.1">
    <property type="nucleotide sequence ID" value="NZ_CP010904.1"/>
</dbReference>
<dbReference type="EMBL" id="CP010904">
    <property type="protein sequence ID" value="AKJ64867.1"/>
    <property type="molecule type" value="Genomic_DNA"/>
</dbReference>
<organism evidence="2 3">
    <name type="scientific">Kiritimatiella glycovorans</name>
    <dbReference type="NCBI Taxonomy" id="1307763"/>
    <lineage>
        <taxon>Bacteria</taxon>
        <taxon>Pseudomonadati</taxon>
        <taxon>Kiritimatiellota</taxon>
        <taxon>Kiritimatiellia</taxon>
        <taxon>Kiritimatiellales</taxon>
        <taxon>Kiritimatiellaceae</taxon>
        <taxon>Kiritimatiella</taxon>
    </lineage>
</organism>
<feature type="transmembrane region" description="Helical" evidence="1">
    <location>
        <begin position="175"/>
        <end position="193"/>
    </location>
</feature>
<keyword evidence="1" id="KW-1133">Transmembrane helix</keyword>
<evidence type="ECO:0008006" key="4">
    <source>
        <dbReference type="Google" id="ProtNLM"/>
    </source>
</evidence>